<dbReference type="STRING" id="525373.HMPREF0766_10591"/>
<sequence>MENTSKSKVEIFHQALADPGQLPAEDLQRLVEEYPYAQPIRFAYERQQFLSTGTLSHNSLALLYAPNAAWLSEYVSRQPLLVPELEAEPDGYIAFEDVDQVSAEKEEESISIDNESYTETKEETVPTEYVEEEVIEEEPVEVANEMEEAQLEKEYFPEFQLSGEEIVPDPQEEETAELEKEYFTEFQLSGEEIVQVSSEEEEERVSLYHDDLMPYSFLWWLHKTRLEHAGTYRPFAEVKLPKPQKGQFDPSKLDEHILDQQIREHVFRSQSPEAKLSEEVKHKPVQPLPKKLDDVIEKFIREEPQIKPPQADQLNMENKARKSAEEQFTLVTETLAIIYADQGLFPKAIEVYKKLILKFPEKNAYFAGRIKELEQKLN</sequence>
<dbReference type="AlphaFoldDB" id="D7VHX2"/>
<protein>
    <recommendedName>
        <fullName evidence="3">Tetratricopeptide repeat protein</fullName>
    </recommendedName>
</protein>
<comment type="caution">
    <text evidence="1">The sequence shown here is derived from an EMBL/GenBank/DDBJ whole genome shotgun (WGS) entry which is preliminary data.</text>
</comment>
<gene>
    <name evidence="1" type="ORF">HMPREF0766_10591</name>
</gene>
<organism evidence="1 2">
    <name type="scientific">Sphingobacterium spiritivorum ATCC 33861</name>
    <dbReference type="NCBI Taxonomy" id="525373"/>
    <lineage>
        <taxon>Bacteria</taxon>
        <taxon>Pseudomonadati</taxon>
        <taxon>Bacteroidota</taxon>
        <taxon>Sphingobacteriia</taxon>
        <taxon>Sphingobacteriales</taxon>
        <taxon>Sphingobacteriaceae</taxon>
        <taxon>Sphingobacterium</taxon>
    </lineage>
</organism>
<dbReference type="Proteomes" id="UP000006258">
    <property type="component" value="Unassembled WGS sequence"/>
</dbReference>
<keyword evidence="2" id="KW-1185">Reference proteome</keyword>
<accession>D7VHX2</accession>
<dbReference type="GeneID" id="95429169"/>
<evidence type="ECO:0000313" key="2">
    <source>
        <dbReference type="Proteomes" id="UP000006258"/>
    </source>
</evidence>
<proteinExistence type="predicted"/>
<evidence type="ECO:0008006" key="3">
    <source>
        <dbReference type="Google" id="ProtNLM"/>
    </source>
</evidence>
<reference evidence="1" key="1">
    <citation type="submission" date="2010-07" db="EMBL/GenBank/DDBJ databases">
        <authorList>
            <person name="Muzny D."/>
            <person name="Qin X."/>
            <person name="Buhay C."/>
            <person name="Dugan-Rocha S."/>
            <person name="Ding Y."/>
            <person name="Chen G."/>
            <person name="Hawes A."/>
            <person name="Holder M."/>
            <person name="Jhangiani S."/>
            <person name="Johnson A."/>
            <person name="Khan Z."/>
            <person name="Li Z."/>
            <person name="Liu W."/>
            <person name="Liu X."/>
            <person name="Perez L."/>
            <person name="Shen H."/>
            <person name="Wang Q."/>
            <person name="Watt J."/>
            <person name="Xi L."/>
            <person name="Xin Y."/>
            <person name="Zhou J."/>
            <person name="Deng J."/>
            <person name="Jiang H."/>
            <person name="Liu Y."/>
            <person name="Qu J."/>
            <person name="Song X.-Z."/>
            <person name="Zhang L."/>
            <person name="Villasana D."/>
            <person name="Johnson A."/>
            <person name="Liu J."/>
            <person name="Liyanage D."/>
            <person name="Lorensuhewa L."/>
            <person name="Robinson T."/>
            <person name="Song A."/>
            <person name="Song B.-B."/>
            <person name="Dinh H."/>
            <person name="Thornton R."/>
            <person name="Coyle M."/>
            <person name="Francisco L."/>
            <person name="Jackson L."/>
            <person name="Javaid M."/>
            <person name="Korchina V."/>
            <person name="Kovar C."/>
            <person name="Mata R."/>
            <person name="Mathew T."/>
            <person name="Ngo R."/>
            <person name="Nguyen L."/>
            <person name="Nguyen N."/>
            <person name="Okwuonu G."/>
            <person name="Ongeri F."/>
            <person name="Pham C."/>
            <person name="Simmons D."/>
            <person name="Wilczek-Boney K."/>
            <person name="Hale W."/>
            <person name="Jakkamsetti A."/>
            <person name="Pham P."/>
            <person name="Ruth R."/>
            <person name="San Lucas F."/>
            <person name="Warren J."/>
            <person name="Zhang J."/>
            <person name="Zhao Z."/>
            <person name="Zhou C."/>
            <person name="Zhu D."/>
            <person name="Lee S."/>
            <person name="Bess C."/>
            <person name="Blankenburg K."/>
            <person name="Forbes L."/>
            <person name="Fu Q."/>
            <person name="Gubbala S."/>
            <person name="Hirani K."/>
            <person name="Jayaseelan J.C."/>
            <person name="Lara F."/>
            <person name="Munidasa M."/>
            <person name="Palculict T."/>
            <person name="Patil S."/>
            <person name="Pu L.-L."/>
            <person name="Saada N."/>
            <person name="Tang L."/>
            <person name="Weissenberger G."/>
            <person name="Zhu Y."/>
            <person name="Hemphill L."/>
            <person name="Shang Y."/>
            <person name="Youmans B."/>
            <person name="Ayvaz T."/>
            <person name="Ross M."/>
            <person name="Santibanez J."/>
            <person name="Aqrawi P."/>
            <person name="Gross S."/>
            <person name="Joshi V."/>
            <person name="Fowler G."/>
            <person name="Nazareth L."/>
            <person name="Reid J."/>
            <person name="Worley K."/>
            <person name="Petrosino J."/>
            <person name="Highlander S."/>
            <person name="Gibbs R."/>
        </authorList>
    </citation>
    <scope>NUCLEOTIDE SEQUENCE [LARGE SCALE GENOMIC DNA]</scope>
    <source>
        <strain evidence="1">ATCC 33861</strain>
    </source>
</reference>
<dbReference type="HOGENOM" id="CLU_055427_0_0_10"/>
<dbReference type="eggNOG" id="ENOG502Z7TA">
    <property type="taxonomic scope" value="Bacteria"/>
</dbReference>
<dbReference type="OrthoDB" id="594666at2"/>
<dbReference type="EMBL" id="ACHA02000002">
    <property type="protein sequence ID" value="EFK59674.1"/>
    <property type="molecule type" value="Genomic_DNA"/>
</dbReference>
<name>D7VHX2_SPHSI</name>
<dbReference type="RefSeq" id="WP_002997814.1">
    <property type="nucleotide sequence ID" value="NZ_GL379771.1"/>
</dbReference>
<evidence type="ECO:0000313" key="1">
    <source>
        <dbReference type="EMBL" id="EFK59674.1"/>
    </source>
</evidence>